<keyword evidence="3" id="KW-1185">Reference proteome</keyword>
<reference evidence="2 3" key="1">
    <citation type="journal article" date="2018" name="Elife">
        <title>Firefly genomes illuminate parallel origins of bioluminescence in beetles.</title>
        <authorList>
            <person name="Fallon T.R."/>
            <person name="Lower S.E."/>
            <person name="Chang C.H."/>
            <person name="Bessho-Uehara M."/>
            <person name="Martin G.J."/>
            <person name="Bewick A.J."/>
            <person name="Behringer M."/>
            <person name="Debat H.J."/>
            <person name="Wong I."/>
            <person name="Day J.C."/>
            <person name="Suvorov A."/>
            <person name="Silva C.J."/>
            <person name="Stanger-Hall K.F."/>
            <person name="Hall D.W."/>
            <person name="Schmitz R.J."/>
            <person name="Nelson D.R."/>
            <person name="Lewis S.M."/>
            <person name="Shigenobu S."/>
            <person name="Bybee S.M."/>
            <person name="Larracuente A.M."/>
            <person name="Oba Y."/>
            <person name="Weng J.K."/>
        </authorList>
    </citation>
    <scope>NUCLEOTIDE SEQUENCE [LARGE SCALE GENOMIC DNA]</scope>
    <source>
        <strain evidence="2">1611_PpyrPB1</strain>
        <tissue evidence="2">Whole body</tissue>
    </source>
</reference>
<keyword evidence="1" id="KW-0812">Transmembrane</keyword>
<accession>A0A5N4AVP4</accession>
<evidence type="ECO:0000313" key="3">
    <source>
        <dbReference type="Proteomes" id="UP000327044"/>
    </source>
</evidence>
<feature type="transmembrane region" description="Helical" evidence="1">
    <location>
        <begin position="30"/>
        <end position="50"/>
    </location>
</feature>
<dbReference type="EMBL" id="VVIM01000003">
    <property type="protein sequence ID" value="KAB0801396.1"/>
    <property type="molecule type" value="Genomic_DNA"/>
</dbReference>
<dbReference type="PANTHER" id="PTHR33444">
    <property type="entry name" value="SI:DKEY-19B23.12-RELATED"/>
    <property type="match status" value="1"/>
</dbReference>
<organism evidence="2 3">
    <name type="scientific">Photinus pyralis</name>
    <name type="common">Common eastern firefly</name>
    <name type="synonym">Lampyris pyralis</name>
    <dbReference type="NCBI Taxonomy" id="7054"/>
    <lineage>
        <taxon>Eukaryota</taxon>
        <taxon>Metazoa</taxon>
        <taxon>Ecdysozoa</taxon>
        <taxon>Arthropoda</taxon>
        <taxon>Hexapoda</taxon>
        <taxon>Insecta</taxon>
        <taxon>Pterygota</taxon>
        <taxon>Neoptera</taxon>
        <taxon>Endopterygota</taxon>
        <taxon>Coleoptera</taxon>
        <taxon>Polyphaga</taxon>
        <taxon>Elateriformia</taxon>
        <taxon>Elateroidea</taxon>
        <taxon>Lampyridae</taxon>
        <taxon>Lampyrinae</taxon>
        <taxon>Photinus</taxon>
    </lineage>
</organism>
<evidence type="ECO:0000256" key="1">
    <source>
        <dbReference type="SAM" id="Phobius"/>
    </source>
</evidence>
<dbReference type="InterPro" id="IPR040350">
    <property type="entry name" value="TMEM272"/>
</dbReference>
<dbReference type="InParanoid" id="A0A5N4AVP4"/>
<dbReference type="PANTHER" id="PTHR33444:SF7">
    <property type="entry name" value="TRANSMEMBRANE PROTEIN 272"/>
    <property type="match status" value="1"/>
</dbReference>
<keyword evidence="1" id="KW-0472">Membrane</keyword>
<protein>
    <submittedName>
        <fullName evidence="2">Uncharacterized protein</fullName>
    </submittedName>
</protein>
<evidence type="ECO:0000313" key="2">
    <source>
        <dbReference type="EMBL" id="KAB0801396.1"/>
    </source>
</evidence>
<sequence>MDVERGRGKNDLSFGSFTDRIKEKANHPTVSGALIVFLVLDVVMLVFGIINKDKCPIDNRIPIYLIVAGSCRYHRNDIAFHQSKVGFGHFIDHNYYTLHLLVCLDDCRFRLGL</sequence>
<dbReference type="Proteomes" id="UP000327044">
    <property type="component" value="Unassembled WGS sequence"/>
</dbReference>
<dbReference type="AlphaFoldDB" id="A0A5N4AVP4"/>
<name>A0A5N4AVP4_PHOPY</name>
<gene>
    <name evidence="2" type="ORF">PPYR_05750</name>
</gene>
<proteinExistence type="predicted"/>
<comment type="caution">
    <text evidence="2">The sequence shown here is derived from an EMBL/GenBank/DDBJ whole genome shotgun (WGS) entry which is preliminary data.</text>
</comment>
<keyword evidence="1" id="KW-1133">Transmembrane helix</keyword>